<sequence>MVQPPQKMIRKPLPTCGMLHRNHPKSGIGSRVCSARCKEIPHDDIPEYDPFLSPELPFAGPDEPDHGPPMSARVWPTLHWFTR</sequence>
<accession>A0ABR3TDN2</accession>
<dbReference type="EMBL" id="JAKEKT020000086">
    <property type="protein sequence ID" value="KAL1637660.1"/>
    <property type="molecule type" value="Genomic_DNA"/>
</dbReference>
<evidence type="ECO:0000256" key="1">
    <source>
        <dbReference type="SAM" id="MobiDB-lite"/>
    </source>
</evidence>
<evidence type="ECO:0000313" key="3">
    <source>
        <dbReference type="Proteomes" id="UP001521184"/>
    </source>
</evidence>
<comment type="caution">
    <text evidence="2">The sequence shown here is derived from an EMBL/GenBank/DDBJ whole genome shotgun (WGS) entry which is preliminary data.</text>
</comment>
<name>A0ABR3TDN2_9PEZI</name>
<dbReference type="Proteomes" id="UP001521184">
    <property type="component" value="Unassembled WGS sequence"/>
</dbReference>
<gene>
    <name evidence="2" type="ORF">SLS58_009190</name>
</gene>
<organism evidence="2 3">
    <name type="scientific">Diplodia intermedia</name>
    <dbReference type="NCBI Taxonomy" id="856260"/>
    <lineage>
        <taxon>Eukaryota</taxon>
        <taxon>Fungi</taxon>
        <taxon>Dikarya</taxon>
        <taxon>Ascomycota</taxon>
        <taxon>Pezizomycotina</taxon>
        <taxon>Dothideomycetes</taxon>
        <taxon>Dothideomycetes incertae sedis</taxon>
        <taxon>Botryosphaeriales</taxon>
        <taxon>Botryosphaeriaceae</taxon>
        <taxon>Diplodia</taxon>
    </lineage>
</organism>
<evidence type="ECO:0000313" key="2">
    <source>
        <dbReference type="EMBL" id="KAL1637660.1"/>
    </source>
</evidence>
<protein>
    <submittedName>
        <fullName evidence="2">Uncharacterized protein</fullName>
    </submittedName>
</protein>
<reference evidence="2 3" key="1">
    <citation type="journal article" date="2023" name="Plant Dis.">
        <title>First Report of Diplodia intermedia Causing Canker and Dieback Diseases on Apple Trees in Canada.</title>
        <authorList>
            <person name="Ellouze W."/>
            <person name="Ilyukhin E."/>
            <person name="Sulman M."/>
            <person name="Ali S."/>
        </authorList>
    </citation>
    <scope>NUCLEOTIDE SEQUENCE [LARGE SCALE GENOMIC DNA]</scope>
    <source>
        <strain evidence="2 3">M45-28</strain>
    </source>
</reference>
<keyword evidence="3" id="KW-1185">Reference proteome</keyword>
<proteinExistence type="predicted"/>
<feature type="region of interest" description="Disordered" evidence="1">
    <location>
        <begin position="51"/>
        <end position="72"/>
    </location>
</feature>